<evidence type="ECO:0000256" key="3">
    <source>
        <dbReference type="ARBA" id="ARBA00023002"/>
    </source>
</evidence>
<dbReference type="SMART" id="SM01092">
    <property type="entry name" value="CO_deh_flav_C"/>
    <property type="match status" value="1"/>
</dbReference>
<organism evidence="5 6">
    <name type="scientific">Kosmotoga olearia (strain ATCC BAA-1733 / DSM 21960 / TBF 19.5.1)</name>
    <dbReference type="NCBI Taxonomy" id="521045"/>
    <lineage>
        <taxon>Bacteria</taxon>
        <taxon>Thermotogati</taxon>
        <taxon>Thermotogota</taxon>
        <taxon>Thermotogae</taxon>
        <taxon>Kosmotogales</taxon>
        <taxon>Kosmotogaceae</taxon>
        <taxon>Kosmotoga</taxon>
    </lineage>
</organism>
<sequence length="283" mass="31688">MAFKVILPETEDELMMALMEDNVKIMAGGTDLMVKIRADREKPEKVVLLSKLKGMDEIEDLGDRIRIGCKVTHTQILESELLQKDAKILTMAVREIGSPQIRNKGTLVGNVVNASPAGDSILALYLSNAKVVIRGPKGERSQDIEDFIVGPGKTTLSLGEYVRAIVFEKTGEWFPFFYKVGQRNAMAISVTSVGALVKESKIRIAFGSVAPTVVRAHKAERYFEREGIDGTKLEQFVDYCMEYVTPISDIRASAWYRKEVTKNLITKIIELWNERRGRCAPQC</sequence>
<dbReference type="RefSeq" id="WP_015869397.1">
    <property type="nucleotide sequence ID" value="NC_012785.1"/>
</dbReference>
<accession>C5CI54</accession>
<gene>
    <name evidence="5" type="ordered locus">Kole_2079</name>
</gene>
<feature type="domain" description="FAD-binding PCMH-type" evidence="4">
    <location>
        <begin position="1"/>
        <end position="172"/>
    </location>
</feature>
<reference evidence="5 6" key="2">
    <citation type="journal article" date="2011" name="J. Bacteriol.">
        <title>Genome Sequence of Kosmotoga olearia Strain TBF 19.5.1, a Thermophilic Bacterium with a Wide Growth Temperature Range, Isolated from the Troll B Oil Platform in the North Sea.</title>
        <authorList>
            <person name="Swithers K.S."/>
            <person name="Dipippo J.L."/>
            <person name="Bruce D.C."/>
            <person name="Detter C."/>
            <person name="Tapia R."/>
            <person name="Han S."/>
            <person name="Goodwin L.A."/>
            <person name="Han J."/>
            <person name="Woyke T."/>
            <person name="Pitluck S."/>
            <person name="Pennacchio L."/>
            <person name="Nolan M."/>
            <person name="Mikhailova N."/>
            <person name="Land M.L."/>
            <person name="Nesbo C.L."/>
            <person name="Gogarten J.P."/>
            <person name="Noll K.M."/>
        </authorList>
    </citation>
    <scope>NUCLEOTIDE SEQUENCE [LARGE SCALE GENOMIC DNA]</scope>
    <source>
        <strain evidence="6">ATCC BAA-1733 / DSM 21960 / TBF 19.5.1</strain>
    </source>
</reference>
<dbReference type="EMBL" id="CP001634">
    <property type="protein sequence ID" value="ACR80756.1"/>
    <property type="molecule type" value="Genomic_DNA"/>
</dbReference>
<dbReference type="Gene3D" id="3.30.390.50">
    <property type="entry name" value="CO dehydrogenase flavoprotein, C-terminal domain"/>
    <property type="match status" value="1"/>
</dbReference>
<dbReference type="Pfam" id="PF03450">
    <property type="entry name" value="CO_deh_flav_C"/>
    <property type="match status" value="1"/>
</dbReference>
<reference evidence="5 6" key="1">
    <citation type="submission" date="2009-06" db="EMBL/GenBank/DDBJ databases">
        <title>Complete sequence of Thermotogales bacterium TBF 19.5.1.</title>
        <authorList>
            <consortium name="US DOE Joint Genome Institute"/>
            <person name="Lucas S."/>
            <person name="Copeland A."/>
            <person name="Lapidus A."/>
            <person name="Glavina del Rio T."/>
            <person name="Tice H."/>
            <person name="Bruce D."/>
            <person name="Goodwin L."/>
            <person name="Pitluck S."/>
            <person name="Chertkov O."/>
            <person name="Brettin T."/>
            <person name="Detter J.C."/>
            <person name="Han C."/>
            <person name="Schmutz J."/>
            <person name="Larimer F."/>
            <person name="Land M."/>
            <person name="Hauser L."/>
            <person name="Kyrpides N."/>
            <person name="Ovchinnikova G."/>
            <person name="Noll K."/>
        </authorList>
    </citation>
    <scope>NUCLEOTIDE SEQUENCE [LARGE SCALE GENOMIC DNA]</scope>
    <source>
        <strain evidence="6">ATCC BAA-1733 / DSM 21960 / TBF 19.5.1</strain>
    </source>
</reference>
<keyword evidence="6" id="KW-1185">Reference proteome</keyword>
<keyword evidence="1" id="KW-0285">Flavoprotein</keyword>
<dbReference type="KEGG" id="kol:Kole_2079"/>
<dbReference type="Pfam" id="PF00941">
    <property type="entry name" value="FAD_binding_5"/>
    <property type="match status" value="1"/>
</dbReference>
<dbReference type="InterPro" id="IPR016167">
    <property type="entry name" value="FAD-bd_PCMH_sub1"/>
</dbReference>
<proteinExistence type="predicted"/>
<keyword evidence="3" id="KW-0560">Oxidoreductase</keyword>
<dbReference type="STRING" id="521045.Kole_2079"/>
<dbReference type="InterPro" id="IPR002346">
    <property type="entry name" value="Mopterin_DH_FAD-bd"/>
</dbReference>
<dbReference type="PANTHER" id="PTHR42659:SF2">
    <property type="entry name" value="XANTHINE DEHYDROGENASE SUBUNIT C-RELATED"/>
    <property type="match status" value="1"/>
</dbReference>
<dbReference type="HOGENOM" id="CLU_058050_0_0_0"/>
<dbReference type="PANTHER" id="PTHR42659">
    <property type="entry name" value="XANTHINE DEHYDROGENASE SUBUNIT C-RELATED"/>
    <property type="match status" value="1"/>
</dbReference>
<dbReference type="SUPFAM" id="SSF56176">
    <property type="entry name" value="FAD-binding/transporter-associated domain-like"/>
    <property type="match status" value="1"/>
</dbReference>
<dbReference type="InterPro" id="IPR016169">
    <property type="entry name" value="FAD-bd_PCMH_sub2"/>
</dbReference>
<keyword evidence="2" id="KW-0274">FAD</keyword>
<dbReference type="AlphaFoldDB" id="C5CI54"/>
<dbReference type="Gene3D" id="3.30.465.10">
    <property type="match status" value="1"/>
</dbReference>
<protein>
    <submittedName>
        <fullName evidence="5">Molybdopterin dehydrogenase FAD-binding</fullName>
    </submittedName>
</protein>
<name>C5CI54_KOSOT</name>
<dbReference type="Gene3D" id="3.30.43.10">
    <property type="entry name" value="Uridine Diphospho-n-acetylenolpyruvylglucosamine Reductase, domain 2"/>
    <property type="match status" value="1"/>
</dbReference>
<evidence type="ECO:0000259" key="4">
    <source>
        <dbReference type="PROSITE" id="PS51387"/>
    </source>
</evidence>
<evidence type="ECO:0000256" key="1">
    <source>
        <dbReference type="ARBA" id="ARBA00022630"/>
    </source>
</evidence>
<dbReference type="GO" id="GO:0071949">
    <property type="term" value="F:FAD binding"/>
    <property type="evidence" value="ECO:0007669"/>
    <property type="project" value="InterPro"/>
</dbReference>
<dbReference type="InterPro" id="IPR036683">
    <property type="entry name" value="CO_DH_flav_C_dom_sf"/>
</dbReference>
<evidence type="ECO:0000256" key="2">
    <source>
        <dbReference type="ARBA" id="ARBA00022827"/>
    </source>
</evidence>
<dbReference type="InterPro" id="IPR036318">
    <property type="entry name" value="FAD-bd_PCMH-like_sf"/>
</dbReference>
<dbReference type="SUPFAM" id="SSF55447">
    <property type="entry name" value="CO dehydrogenase flavoprotein C-terminal domain-like"/>
    <property type="match status" value="1"/>
</dbReference>
<dbReference type="Proteomes" id="UP000002382">
    <property type="component" value="Chromosome"/>
</dbReference>
<dbReference type="GO" id="GO:0016491">
    <property type="term" value="F:oxidoreductase activity"/>
    <property type="evidence" value="ECO:0007669"/>
    <property type="project" value="UniProtKB-KW"/>
</dbReference>
<dbReference type="eggNOG" id="COG1319">
    <property type="taxonomic scope" value="Bacteria"/>
</dbReference>
<dbReference type="PROSITE" id="PS51387">
    <property type="entry name" value="FAD_PCMH"/>
    <property type="match status" value="1"/>
</dbReference>
<dbReference type="OrthoDB" id="9789842at2"/>
<dbReference type="InterPro" id="IPR016166">
    <property type="entry name" value="FAD-bd_PCMH"/>
</dbReference>
<dbReference type="InterPro" id="IPR005107">
    <property type="entry name" value="CO_DH_flav_C"/>
</dbReference>
<dbReference type="InterPro" id="IPR051312">
    <property type="entry name" value="Diverse_Substr_Oxidored"/>
</dbReference>
<evidence type="ECO:0000313" key="6">
    <source>
        <dbReference type="Proteomes" id="UP000002382"/>
    </source>
</evidence>
<evidence type="ECO:0000313" key="5">
    <source>
        <dbReference type="EMBL" id="ACR80756.1"/>
    </source>
</evidence>